<proteinExistence type="predicted"/>
<dbReference type="EMBL" id="RWIS01000002">
    <property type="protein sequence ID" value="RSK36225.1"/>
    <property type="molecule type" value="Genomic_DNA"/>
</dbReference>
<dbReference type="PROSITE" id="PS51498">
    <property type="entry name" value="MABP"/>
    <property type="match status" value="1"/>
</dbReference>
<organism evidence="2 3">
    <name type="scientific">Hymenobacter metallilatus</name>
    <dbReference type="NCBI Taxonomy" id="2493666"/>
    <lineage>
        <taxon>Bacteria</taxon>
        <taxon>Pseudomonadati</taxon>
        <taxon>Bacteroidota</taxon>
        <taxon>Cytophagia</taxon>
        <taxon>Cytophagales</taxon>
        <taxon>Hymenobacteraceae</taxon>
        <taxon>Hymenobacter</taxon>
    </lineage>
</organism>
<accession>A0A3R9NIQ4</accession>
<dbReference type="InterPro" id="IPR023341">
    <property type="entry name" value="MABP"/>
</dbReference>
<evidence type="ECO:0000259" key="1">
    <source>
        <dbReference type="PROSITE" id="PS51498"/>
    </source>
</evidence>
<protein>
    <recommendedName>
        <fullName evidence="1">MABP domain-containing protein</fullName>
    </recommendedName>
</protein>
<dbReference type="Proteomes" id="UP000280066">
    <property type="component" value="Unassembled WGS sequence"/>
</dbReference>
<name>A0A3R9NIQ4_9BACT</name>
<dbReference type="AlphaFoldDB" id="A0A3R9NIQ4"/>
<keyword evidence="3" id="KW-1185">Reference proteome</keyword>
<feature type="domain" description="MABP" evidence="1">
    <location>
        <begin position="115"/>
        <end position="281"/>
    </location>
</feature>
<evidence type="ECO:0000313" key="3">
    <source>
        <dbReference type="Proteomes" id="UP000280066"/>
    </source>
</evidence>
<dbReference type="RefSeq" id="WP_125427325.1">
    <property type="nucleotide sequence ID" value="NZ_RWIS01000002.1"/>
</dbReference>
<evidence type="ECO:0000313" key="2">
    <source>
        <dbReference type="EMBL" id="RSK36225.1"/>
    </source>
</evidence>
<dbReference type="GO" id="GO:0005737">
    <property type="term" value="C:cytoplasm"/>
    <property type="evidence" value="ECO:0007669"/>
    <property type="project" value="UniProtKB-ARBA"/>
</dbReference>
<dbReference type="OrthoDB" id="871500at2"/>
<reference evidence="2 3" key="1">
    <citation type="submission" date="2018-12" db="EMBL/GenBank/DDBJ databases">
        <authorList>
            <person name="Feng G."/>
            <person name="Zhu H."/>
        </authorList>
    </citation>
    <scope>NUCLEOTIDE SEQUENCE [LARGE SCALE GENOMIC DNA]</scope>
    <source>
        <strain evidence="2 3">9PBR-2</strain>
    </source>
</reference>
<comment type="caution">
    <text evidence="2">The sequence shown here is derived from an EMBL/GenBank/DDBJ whole genome shotgun (WGS) entry which is preliminary data.</text>
</comment>
<dbReference type="Gene3D" id="2.100.10.50">
    <property type="match status" value="2"/>
</dbReference>
<gene>
    <name evidence="2" type="ORF">EI290_04900</name>
</gene>
<sequence length="281" mass="31366">MKPVDGTSSRVQNSKKEIWSDFLNKIENNEQEDPLGQYVSKKNYLNFDGSGLRAVRAKYNYYERSLDKKTDGEYTSNYVAPTEPCETAGCGATYSTPVFVSSENDGLYNDLDNPNGYIYDLKIVSNSGVNPNNPPGYTRLPIDLNDKAGGSYIYLTFVRDPKKVQNAREYYQNSVYASGPVTNIEIKTGGSSPPSPSPYYYHIYEYSSSGYAYFGAQDLNNGAWGSHIWSYQTKQPGNPIEIGILSGDADNIQPPLGWYKYSTDLNQGAGGKFIYLCKKNR</sequence>